<dbReference type="EMBL" id="JAPDDT010000023">
    <property type="protein sequence ID" value="MCW1926228.1"/>
    <property type="molecule type" value="Genomic_DNA"/>
</dbReference>
<name>A0ABT3GRV2_9BACT</name>
<dbReference type="Proteomes" id="UP001320876">
    <property type="component" value="Unassembled WGS sequence"/>
</dbReference>
<dbReference type="InterPro" id="IPR035069">
    <property type="entry name" value="TTHA1013/TTHA0281-like"/>
</dbReference>
<proteinExistence type="predicted"/>
<accession>A0ABT3GRV2</accession>
<gene>
    <name evidence="1" type="ORF">OKA05_26965</name>
</gene>
<organism evidence="1 2">
    <name type="scientific">Luteolibacter arcticus</name>
    <dbReference type="NCBI Taxonomy" id="1581411"/>
    <lineage>
        <taxon>Bacteria</taxon>
        <taxon>Pseudomonadati</taxon>
        <taxon>Verrucomicrobiota</taxon>
        <taxon>Verrucomicrobiia</taxon>
        <taxon>Verrucomicrobiales</taxon>
        <taxon>Verrucomicrobiaceae</taxon>
        <taxon>Luteolibacter</taxon>
    </lineage>
</organism>
<sequence>MEKAATFTARIARDGEWFVAFSPEFPEGNGQGRTEQEALDSLRESILLLIEDRREDARASLAEGEKLVPLALA</sequence>
<protein>
    <submittedName>
        <fullName evidence="1">Type II toxin-antitoxin system HicB family antitoxin</fullName>
    </submittedName>
</protein>
<evidence type="ECO:0000313" key="1">
    <source>
        <dbReference type="EMBL" id="MCW1926228.1"/>
    </source>
</evidence>
<dbReference type="Gene3D" id="3.30.160.250">
    <property type="match status" value="1"/>
</dbReference>
<keyword evidence="2" id="KW-1185">Reference proteome</keyword>
<evidence type="ECO:0000313" key="2">
    <source>
        <dbReference type="Proteomes" id="UP001320876"/>
    </source>
</evidence>
<comment type="caution">
    <text evidence="1">The sequence shown here is derived from an EMBL/GenBank/DDBJ whole genome shotgun (WGS) entry which is preliminary data.</text>
</comment>
<dbReference type="SUPFAM" id="SSF143100">
    <property type="entry name" value="TTHA1013/TTHA0281-like"/>
    <property type="match status" value="1"/>
</dbReference>
<reference evidence="1 2" key="1">
    <citation type="submission" date="2022-10" db="EMBL/GenBank/DDBJ databases">
        <title>Luteolibacter arcticus strain CCTCC AB 2014275, whole genome shotgun sequencing project.</title>
        <authorList>
            <person name="Zhao G."/>
            <person name="Shen L."/>
        </authorList>
    </citation>
    <scope>NUCLEOTIDE SEQUENCE [LARGE SCALE GENOMIC DNA]</scope>
    <source>
        <strain evidence="1 2">CCTCC AB 2014275</strain>
    </source>
</reference>
<dbReference type="RefSeq" id="WP_264490336.1">
    <property type="nucleotide sequence ID" value="NZ_JAPDDT010000023.1"/>
</dbReference>